<dbReference type="EMBL" id="AZRN01000021">
    <property type="protein sequence ID" value="PNR99483.1"/>
    <property type="molecule type" value="Genomic_DNA"/>
</dbReference>
<protein>
    <recommendedName>
        <fullName evidence="1">DUF402 domain-containing protein</fullName>
    </recommendedName>
</protein>
<reference evidence="2 3" key="1">
    <citation type="submission" date="2013-12" db="EMBL/GenBank/DDBJ databases">
        <title>Comparative genomics of Petrotoga isolates.</title>
        <authorList>
            <person name="Nesbo C.L."/>
            <person name="Charchuk R."/>
            <person name="Chow K."/>
        </authorList>
    </citation>
    <scope>NUCLEOTIDE SEQUENCE [LARGE SCALE GENOMIC DNA]</scope>
    <source>
        <strain evidence="2 3">DSM 14811</strain>
    </source>
</reference>
<dbReference type="AlphaFoldDB" id="A0A2K1P9K8"/>
<name>A0A2K1P9K8_9BACT</name>
<comment type="caution">
    <text evidence="2">The sequence shown here is derived from an EMBL/GenBank/DDBJ whole genome shotgun (WGS) entry which is preliminary data.</text>
</comment>
<feature type="domain" description="DUF402" evidence="1">
    <location>
        <begin position="42"/>
        <end position="140"/>
    </location>
</feature>
<dbReference type="InterPro" id="IPR007295">
    <property type="entry name" value="DUF402"/>
</dbReference>
<dbReference type="Pfam" id="PF04167">
    <property type="entry name" value="DUF402"/>
    <property type="match status" value="1"/>
</dbReference>
<dbReference type="Proteomes" id="UP000236604">
    <property type="component" value="Unassembled WGS sequence"/>
</dbReference>
<accession>A0A2K1P9K8</accession>
<gene>
    <name evidence="2" type="ORF">X927_05570</name>
</gene>
<evidence type="ECO:0000259" key="1">
    <source>
        <dbReference type="Pfam" id="PF04167"/>
    </source>
</evidence>
<organism evidence="2 3">
    <name type="scientific">Petrotoga mexicana DSM 14811</name>
    <dbReference type="NCBI Taxonomy" id="1122954"/>
    <lineage>
        <taxon>Bacteria</taxon>
        <taxon>Thermotogati</taxon>
        <taxon>Thermotogota</taxon>
        <taxon>Thermotogae</taxon>
        <taxon>Petrotogales</taxon>
        <taxon>Petrotogaceae</taxon>
        <taxon>Petrotoga</taxon>
    </lineage>
</organism>
<sequence length="184" mass="21820">MVVIKYYKFDLNNKIEQIKTHAVDEKIQVDEIRVFENNLYGIKRKWKILSSHNSVVFIKRILCPSDNVMLTYYHDEKGEMSKYLVYIDFGKYNVSSDNIEFQDQELDLLIYNDLKYKILDMGELLKAFECKKITLSDMQKNLITLEHFINDFNYLGVIDSLHLRFGTNAINWLLKNKTLMGNEV</sequence>
<keyword evidence="3" id="KW-1185">Reference proteome</keyword>
<dbReference type="RefSeq" id="WP_103077069.1">
    <property type="nucleotide sequence ID" value="NZ_AZRN01000021.1"/>
</dbReference>
<dbReference type="InterPro" id="IPR035930">
    <property type="entry name" value="FomD-like_sf"/>
</dbReference>
<evidence type="ECO:0000313" key="2">
    <source>
        <dbReference type="EMBL" id="PNR99483.1"/>
    </source>
</evidence>
<proteinExistence type="predicted"/>
<dbReference type="Gene3D" id="2.40.380.10">
    <property type="entry name" value="FomD-like"/>
    <property type="match status" value="1"/>
</dbReference>
<evidence type="ECO:0000313" key="3">
    <source>
        <dbReference type="Proteomes" id="UP000236604"/>
    </source>
</evidence>
<dbReference type="SUPFAM" id="SSF159234">
    <property type="entry name" value="FomD-like"/>
    <property type="match status" value="1"/>
</dbReference>